<accession>A0AAD5XXN6</accession>
<dbReference type="AlphaFoldDB" id="A0AAD5XXN6"/>
<evidence type="ECO:0000313" key="2">
    <source>
        <dbReference type="Proteomes" id="UP001211065"/>
    </source>
</evidence>
<dbReference type="CDD" id="cd16018">
    <property type="entry name" value="Enpp"/>
    <property type="match status" value="1"/>
</dbReference>
<dbReference type="GO" id="GO:0017111">
    <property type="term" value="F:ribonucleoside triphosphate phosphatase activity"/>
    <property type="evidence" value="ECO:0007669"/>
    <property type="project" value="TreeGrafter"/>
</dbReference>
<sequence length="290" mass="32940">WGGEPIWITAEKNDIVSATCMWPGSEAENHNLRPTYYRNFDAHMDVKSKVDILFSWLESAKIPRFLALYIPEVDQMGHAHGPNSSQVKDALKKVDEGILYLLNGLYDRDLRGNVDLIVLSDHGMLEISTENTIYLDSKKTTSDLFYFFFEGCYAFVYPYQEKDLENIYEDFKNYSLKLGHFKVWLKNEIPLRYHYTNNVRIPEILLVADVGWVFGNTPTVPPFETKGTHGYDPTISEMHAIFIADGPSFKKNTIVEGFKNLEIYNILSVVLGISPAPNNSTAGGAPDILL</sequence>
<dbReference type="InterPro" id="IPR002591">
    <property type="entry name" value="Phosphodiest/P_Trfase"/>
</dbReference>
<dbReference type="Gene3D" id="3.40.720.10">
    <property type="entry name" value="Alkaline Phosphatase, subunit A"/>
    <property type="match status" value="1"/>
</dbReference>
<comment type="caution">
    <text evidence="1">The sequence shown here is derived from an EMBL/GenBank/DDBJ whole genome shotgun (WGS) entry which is preliminary data.</text>
</comment>
<gene>
    <name evidence="1" type="ORF">HK099_008694</name>
</gene>
<organism evidence="1 2">
    <name type="scientific">Clydaea vesicula</name>
    <dbReference type="NCBI Taxonomy" id="447962"/>
    <lineage>
        <taxon>Eukaryota</taxon>
        <taxon>Fungi</taxon>
        <taxon>Fungi incertae sedis</taxon>
        <taxon>Chytridiomycota</taxon>
        <taxon>Chytridiomycota incertae sedis</taxon>
        <taxon>Chytridiomycetes</taxon>
        <taxon>Lobulomycetales</taxon>
        <taxon>Lobulomycetaceae</taxon>
        <taxon>Clydaea</taxon>
    </lineage>
</organism>
<dbReference type="GO" id="GO:0047429">
    <property type="term" value="F:nucleoside triphosphate diphosphatase activity"/>
    <property type="evidence" value="ECO:0007669"/>
    <property type="project" value="TreeGrafter"/>
</dbReference>
<protein>
    <submittedName>
        <fullName evidence="1">Uncharacterized protein</fullName>
    </submittedName>
</protein>
<dbReference type="PANTHER" id="PTHR10151">
    <property type="entry name" value="ECTONUCLEOTIDE PYROPHOSPHATASE/PHOSPHODIESTERASE"/>
    <property type="match status" value="1"/>
</dbReference>
<evidence type="ECO:0000313" key="1">
    <source>
        <dbReference type="EMBL" id="KAJ3224238.1"/>
    </source>
</evidence>
<dbReference type="SUPFAM" id="SSF53649">
    <property type="entry name" value="Alkaline phosphatase-like"/>
    <property type="match status" value="1"/>
</dbReference>
<dbReference type="Proteomes" id="UP001211065">
    <property type="component" value="Unassembled WGS sequence"/>
</dbReference>
<dbReference type="InterPro" id="IPR017850">
    <property type="entry name" value="Alkaline_phosphatase_core_sf"/>
</dbReference>
<feature type="non-terminal residue" evidence="1">
    <location>
        <position position="1"/>
    </location>
</feature>
<proteinExistence type="predicted"/>
<dbReference type="EMBL" id="JADGJW010000099">
    <property type="protein sequence ID" value="KAJ3224238.1"/>
    <property type="molecule type" value="Genomic_DNA"/>
</dbReference>
<keyword evidence="2" id="KW-1185">Reference proteome</keyword>
<dbReference type="Pfam" id="PF01663">
    <property type="entry name" value="Phosphodiest"/>
    <property type="match status" value="1"/>
</dbReference>
<dbReference type="GO" id="GO:0009141">
    <property type="term" value="P:nucleoside triphosphate metabolic process"/>
    <property type="evidence" value="ECO:0007669"/>
    <property type="project" value="TreeGrafter"/>
</dbReference>
<reference evidence="1" key="1">
    <citation type="submission" date="2020-05" db="EMBL/GenBank/DDBJ databases">
        <title>Phylogenomic resolution of chytrid fungi.</title>
        <authorList>
            <person name="Stajich J.E."/>
            <person name="Amses K."/>
            <person name="Simmons R."/>
            <person name="Seto K."/>
            <person name="Myers J."/>
            <person name="Bonds A."/>
            <person name="Quandt C.A."/>
            <person name="Barry K."/>
            <person name="Liu P."/>
            <person name="Grigoriev I."/>
            <person name="Longcore J.E."/>
            <person name="James T.Y."/>
        </authorList>
    </citation>
    <scope>NUCLEOTIDE SEQUENCE</scope>
    <source>
        <strain evidence="1">JEL0476</strain>
    </source>
</reference>
<name>A0AAD5XXN6_9FUNG</name>
<dbReference type="PANTHER" id="PTHR10151:SF120">
    <property type="entry name" value="BIS(5'-ADENOSYL)-TRIPHOSPHATASE"/>
    <property type="match status" value="1"/>
</dbReference>